<keyword evidence="9" id="KW-1185">Reference proteome</keyword>
<evidence type="ECO:0000256" key="4">
    <source>
        <dbReference type="ARBA" id="ARBA00022964"/>
    </source>
</evidence>
<dbReference type="InterPro" id="IPR038492">
    <property type="entry name" value="GBBH-like_N_sf"/>
</dbReference>
<dbReference type="GO" id="GO:0046872">
    <property type="term" value="F:metal ion binding"/>
    <property type="evidence" value="ECO:0007669"/>
    <property type="project" value="UniProtKB-KW"/>
</dbReference>
<dbReference type="InterPro" id="IPR050411">
    <property type="entry name" value="AlphaKG_dependent_hydroxylases"/>
</dbReference>
<dbReference type="GO" id="GO:0051213">
    <property type="term" value="F:dioxygenase activity"/>
    <property type="evidence" value="ECO:0007669"/>
    <property type="project" value="UniProtKB-KW"/>
</dbReference>
<reference evidence="8 9" key="1">
    <citation type="journal article" date="2016" name="Proc. Natl. Acad. Sci. U.S.A.">
        <title>Comparative genomics of biotechnologically important yeasts.</title>
        <authorList>
            <person name="Riley R."/>
            <person name="Haridas S."/>
            <person name="Wolfe K.H."/>
            <person name="Lopes M.R."/>
            <person name="Hittinger C.T."/>
            <person name="Goeker M."/>
            <person name="Salamov A.A."/>
            <person name="Wisecaver J.H."/>
            <person name="Long T.M."/>
            <person name="Calvey C.H."/>
            <person name="Aerts A.L."/>
            <person name="Barry K.W."/>
            <person name="Choi C."/>
            <person name="Clum A."/>
            <person name="Coughlan A.Y."/>
            <person name="Deshpande S."/>
            <person name="Douglass A.P."/>
            <person name="Hanson S.J."/>
            <person name="Klenk H.-P."/>
            <person name="LaButti K.M."/>
            <person name="Lapidus A."/>
            <person name="Lindquist E.A."/>
            <person name="Lipzen A.M."/>
            <person name="Meier-Kolthoff J.P."/>
            <person name="Ohm R.A."/>
            <person name="Otillar R.P."/>
            <person name="Pangilinan J.L."/>
            <person name="Peng Y."/>
            <person name="Rokas A."/>
            <person name="Rosa C.A."/>
            <person name="Scheuner C."/>
            <person name="Sibirny A.A."/>
            <person name="Slot J.C."/>
            <person name="Stielow J.B."/>
            <person name="Sun H."/>
            <person name="Kurtzman C.P."/>
            <person name="Blackwell M."/>
            <person name="Grigoriev I.V."/>
            <person name="Jeffries T.W."/>
        </authorList>
    </citation>
    <scope>NUCLEOTIDE SEQUENCE [LARGE SCALE GENOMIC DNA]</scope>
    <source>
        <strain evidence="8 9">DSM 6958</strain>
    </source>
</reference>
<name>A0A1E3PJY3_9ASCO</name>
<dbReference type="STRING" id="857566.A0A1E3PJY3"/>
<evidence type="ECO:0000313" key="8">
    <source>
        <dbReference type="EMBL" id="ODQ65725.1"/>
    </source>
</evidence>
<dbReference type="PANTHER" id="PTHR10696">
    <property type="entry name" value="GAMMA-BUTYROBETAINE HYDROXYLASE-RELATED"/>
    <property type="match status" value="1"/>
</dbReference>
<evidence type="ECO:0000259" key="7">
    <source>
        <dbReference type="Pfam" id="PF02668"/>
    </source>
</evidence>
<dbReference type="Gene3D" id="3.30.2020.30">
    <property type="match status" value="1"/>
</dbReference>
<sequence length="382" mass="44345">FTPFFLRDSCRESSHVNPISSQKLFSSGELGIPANQDIVTVEKCEIIQNSSDMDTLKVFWRDGHVSQYPENFLRRYSTVDNIKSARYGYQPFSLWNKTSISEELSPKSLIVSYDEYMNTSLGLYRTLKGLHSHGLVFLRNIPHQPINTNHISGVESLPVDNIIVERIAERIGYIKETFYGTSWDVKSIPNAKNIAYTSSFLPLHMDLLYYESPPGLQYLHVIENQAKGGESIFVDSFAAVKEVERVDKVAFEALKRVPVTYQYDNDGEYYYQSRPMVIMQRDQKVIEAVNYSPPFQGPFECHTDTEGFKDFQRGLAIFESFIEDPKNQVLLKMEENSCVIFQNRRVLHSRNEFDQMSGKRWFRGTYNDIDTFWSRLRVMARE</sequence>
<keyword evidence="5" id="KW-0560">Oxidoreductase</keyword>
<dbReference type="Gene3D" id="3.60.130.10">
    <property type="entry name" value="Clavaminate synthase-like"/>
    <property type="match status" value="1"/>
</dbReference>
<proteinExistence type="inferred from homology"/>
<dbReference type="PANTHER" id="PTHR10696:SF25">
    <property type="entry name" value="OXIDOREDUCTASE AIM17-RELATED"/>
    <property type="match status" value="1"/>
</dbReference>
<gene>
    <name evidence="8" type="ORF">NADFUDRAFT_9826</name>
</gene>
<keyword evidence="4" id="KW-0223">Dioxygenase</keyword>
<dbReference type="InterPro" id="IPR003819">
    <property type="entry name" value="TauD/TfdA-like"/>
</dbReference>
<accession>A0A1E3PJY3</accession>
<evidence type="ECO:0000256" key="2">
    <source>
        <dbReference type="ARBA" id="ARBA00008654"/>
    </source>
</evidence>
<dbReference type="InterPro" id="IPR042098">
    <property type="entry name" value="TauD-like_sf"/>
</dbReference>
<evidence type="ECO:0000256" key="5">
    <source>
        <dbReference type="ARBA" id="ARBA00023002"/>
    </source>
</evidence>
<dbReference type="Proteomes" id="UP000095009">
    <property type="component" value="Unassembled WGS sequence"/>
</dbReference>
<dbReference type="GO" id="GO:0045329">
    <property type="term" value="P:carnitine biosynthetic process"/>
    <property type="evidence" value="ECO:0007669"/>
    <property type="project" value="TreeGrafter"/>
</dbReference>
<feature type="domain" description="TauD/TfdA-like" evidence="7">
    <location>
        <begin position="112"/>
        <end position="366"/>
    </location>
</feature>
<dbReference type="EMBL" id="KV454409">
    <property type="protein sequence ID" value="ODQ65725.1"/>
    <property type="molecule type" value="Genomic_DNA"/>
</dbReference>
<comment type="cofactor">
    <cofactor evidence="1">
        <name>Fe(2+)</name>
        <dbReference type="ChEBI" id="CHEBI:29033"/>
    </cofactor>
</comment>
<feature type="non-terminal residue" evidence="8">
    <location>
        <position position="1"/>
    </location>
</feature>
<keyword evidence="3" id="KW-0479">Metal-binding</keyword>
<dbReference type="SUPFAM" id="SSF51197">
    <property type="entry name" value="Clavaminate synthase-like"/>
    <property type="match status" value="1"/>
</dbReference>
<comment type="similarity">
    <text evidence="2">Belongs to the gamma-BBH/TMLD family.</text>
</comment>
<dbReference type="OrthoDB" id="406634at2759"/>
<protein>
    <submittedName>
        <fullName evidence="8">Clavaminate synthase-like protein</fullName>
    </submittedName>
</protein>
<evidence type="ECO:0000313" key="9">
    <source>
        <dbReference type="Proteomes" id="UP000095009"/>
    </source>
</evidence>
<dbReference type="AlphaFoldDB" id="A0A1E3PJY3"/>
<dbReference type="CDD" id="cd00250">
    <property type="entry name" value="CAS_like"/>
    <property type="match status" value="1"/>
</dbReference>
<dbReference type="Pfam" id="PF02668">
    <property type="entry name" value="TauD"/>
    <property type="match status" value="1"/>
</dbReference>
<organism evidence="8 9">
    <name type="scientific">Nadsonia fulvescens var. elongata DSM 6958</name>
    <dbReference type="NCBI Taxonomy" id="857566"/>
    <lineage>
        <taxon>Eukaryota</taxon>
        <taxon>Fungi</taxon>
        <taxon>Dikarya</taxon>
        <taxon>Ascomycota</taxon>
        <taxon>Saccharomycotina</taxon>
        <taxon>Dipodascomycetes</taxon>
        <taxon>Dipodascales</taxon>
        <taxon>Dipodascales incertae sedis</taxon>
        <taxon>Nadsonia</taxon>
    </lineage>
</organism>
<evidence type="ECO:0000256" key="6">
    <source>
        <dbReference type="ARBA" id="ARBA00023004"/>
    </source>
</evidence>
<feature type="non-terminal residue" evidence="8">
    <location>
        <position position="382"/>
    </location>
</feature>
<evidence type="ECO:0000256" key="1">
    <source>
        <dbReference type="ARBA" id="ARBA00001954"/>
    </source>
</evidence>
<dbReference type="GO" id="GO:0007005">
    <property type="term" value="P:mitochondrion organization"/>
    <property type="evidence" value="ECO:0007669"/>
    <property type="project" value="EnsemblFungi"/>
</dbReference>
<evidence type="ECO:0000256" key="3">
    <source>
        <dbReference type="ARBA" id="ARBA00022723"/>
    </source>
</evidence>
<dbReference type="GO" id="GO:0005739">
    <property type="term" value="C:mitochondrion"/>
    <property type="evidence" value="ECO:0007669"/>
    <property type="project" value="TreeGrafter"/>
</dbReference>
<keyword evidence="6" id="KW-0408">Iron</keyword>